<organism evidence="1">
    <name type="scientific">mine drainage metagenome</name>
    <dbReference type="NCBI Taxonomy" id="410659"/>
    <lineage>
        <taxon>unclassified sequences</taxon>
        <taxon>metagenomes</taxon>
        <taxon>ecological metagenomes</taxon>
    </lineage>
</organism>
<name>A0A1J5T4C7_9ZZZZ</name>
<dbReference type="AlphaFoldDB" id="A0A1J5T4C7"/>
<protein>
    <submittedName>
        <fullName evidence="1">Uncharacterized protein</fullName>
    </submittedName>
</protein>
<proteinExistence type="predicted"/>
<gene>
    <name evidence="1" type="ORF">GALL_73270</name>
</gene>
<comment type="caution">
    <text evidence="1">The sequence shown here is derived from an EMBL/GenBank/DDBJ whole genome shotgun (WGS) entry which is preliminary data.</text>
</comment>
<dbReference type="EMBL" id="MLJW01000021">
    <property type="protein sequence ID" value="OIR11149.1"/>
    <property type="molecule type" value="Genomic_DNA"/>
</dbReference>
<reference evidence="1" key="1">
    <citation type="submission" date="2016-10" db="EMBL/GenBank/DDBJ databases">
        <title>Sequence of Gallionella enrichment culture.</title>
        <authorList>
            <person name="Poehlein A."/>
            <person name="Muehling M."/>
            <person name="Daniel R."/>
        </authorList>
    </citation>
    <scope>NUCLEOTIDE SEQUENCE</scope>
</reference>
<sequence length="51" mass="5788">MMQVAQMKYLLLGMLVTPVMTMFMFEALAGALRARLRASTTRTKPARRNRG</sequence>
<accession>A0A1J5T4C7</accession>
<evidence type="ECO:0000313" key="1">
    <source>
        <dbReference type="EMBL" id="OIR11149.1"/>
    </source>
</evidence>